<name>A0ABU9HYV1_9FLAO</name>
<accession>A0ABU9HYV1</accession>
<dbReference type="InterPro" id="IPR011042">
    <property type="entry name" value="6-blade_b-propeller_TolB-like"/>
</dbReference>
<dbReference type="EMBL" id="JBBYHR010000007">
    <property type="protein sequence ID" value="MEL1245156.1"/>
    <property type="molecule type" value="Genomic_DNA"/>
</dbReference>
<evidence type="ECO:0000256" key="1">
    <source>
        <dbReference type="ARBA" id="ARBA00022729"/>
    </source>
</evidence>
<protein>
    <submittedName>
        <fullName evidence="4">T9SS type A sorting domain-containing protein</fullName>
    </submittedName>
</protein>
<evidence type="ECO:0000313" key="4">
    <source>
        <dbReference type="EMBL" id="MEL1245156.1"/>
    </source>
</evidence>
<dbReference type="Proteomes" id="UP001464555">
    <property type="component" value="Unassembled WGS sequence"/>
</dbReference>
<dbReference type="Pfam" id="PF18962">
    <property type="entry name" value="Por_Secre_tail"/>
    <property type="match status" value="1"/>
</dbReference>
<dbReference type="PROSITE" id="PS50927">
    <property type="entry name" value="BULB_LECTIN"/>
    <property type="match status" value="1"/>
</dbReference>
<dbReference type="PANTHER" id="PTHR42754:SF1">
    <property type="entry name" value="LIPOPROTEIN"/>
    <property type="match status" value="1"/>
</dbReference>
<evidence type="ECO:0000256" key="2">
    <source>
        <dbReference type="SAM" id="SignalP"/>
    </source>
</evidence>
<comment type="caution">
    <text evidence="4">The sequence shown here is derived from an EMBL/GenBank/DDBJ whole genome shotgun (WGS) entry which is preliminary data.</text>
</comment>
<dbReference type="InterPro" id="IPR026444">
    <property type="entry name" value="Secre_tail"/>
</dbReference>
<dbReference type="InterPro" id="IPR001480">
    <property type="entry name" value="Bulb-type_lectin_dom"/>
</dbReference>
<sequence length="1052" mass="113025">MKFITPMVSAVIAFVLLPLTASAQSINGFENQKGFEVSQKSGVLSKLSKWQKHLPKHKMTNTPQERMLSQLGIRPGTAASTLDTDYDFYGGLAAKGNNIPLASVTDAEGNTYITGGSSNEDYAGGNYFTIKVGPAGTVLWETREEAPQYAVETGMALVLDTDGNLIATGIHWNGDDMDIKTIKYNPETGTKLWTSIYDGPGEGVDIPSAMVVDADGNIFVTGISYSGISVDYITLKYTADGSEAWNVREDGPGDGSWNEATAIALDGTGNVIVTGYSPNVDGWLNYHTVKYSPAGAPLWTQAYNYENTDPNNPAAFTNSVPHAVTTDAAGNVYVAGVFDTFFGFAGTIKYDANGVQQWVDTYVSGTENTQAFAIAMHDNKLYVAGTHNGSFADDGNILISYNPDGTQNWVQESTDLIEAGNTQLLFDGDGNIVVAAKGMTPGAEEWEQNVAARAKKYSTEGTLLGEAAFVIVTTEGTASMGDIAGAGLDADGNVYMVVNSYYSAQGAVIETVKSGFGVTAPEPDWNEVYTNLGSPSATMLYSFPDNNNGTISTGQYYVFADTMLVANYFLVKHNADGTIAWEKVFNADNSNAANGIIARADADGNLFVCLMPDFDQTALTIKKFSPAGNELWETEVELTNAAVYVMETGQDGSLYLGGTAFENDADEHASFVAVKLNAAGAIQWTTYTGTDTDTDNIYQVNSGKVNAAGELILTGHSGSGDFMSQEVNATVVKFNANGSAGWVAEVPFDGSNSSAADLLLDSSGAVYLNGFSQNGDTFLTNIITAKVSAEGTVLWSHEYDEADRNERSYTIKQFSDGAIAVIGYSIAPLAGDIHNVLLKYDADGNELWNFSSEDMRYYNDFHIDGSDNCFIMDQEIIDPFPHKIYTAPFPIATLITVDAEGNGDEQFFVGPEYAEFYGENLIPHPDNRLLLGGSVGNQVFYEGLYFFETEHDGSLGVDGHEIVKDGNSLGQNYPNPATGITQIPLYLINGGKVSIKLYNNQGRLVKEIANDTFASGKNTIEFDASGLSEGIYYYQITAGTFKQARKMVVGRK</sequence>
<dbReference type="InterPro" id="IPR011047">
    <property type="entry name" value="Quinoprotein_ADH-like_sf"/>
</dbReference>
<dbReference type="Gene3D" id="2.120.10.30">
    <property type="entry name" value="TolB, C-terminal domain"/>
    <property type="match status" value="1"/>
</dbReference>
<feature type="signal peptide" evidence="2">
    <location>
        <begin position="1"/>
        <end position="23"/>
    </location>
</feature>
<reference evidence="4 5" key="1">
    <citation type="submission" date="2024-04" db="EMBL/GenBank/DDBJ databases">
        <title>Flavobacterium sp. DGU11 16S ribosomal RNA gene Genome sequencing and assembly.</title>
        <authorList>
            <person name="Park S."/>
        </authorList>
    </citation>
    <scope>NUCLEOTIDE SEQUENCE [LARGE SCALE GENOMIC DNA]</scope>
    <source>
        <strain evidence="4 5">DGU11</strain>
    </source>
</reference>
<feature type="chain" id="PRO_5045373852" evidence="2">
    <location>
        <begin position="24"/>
        <end position="1052"/>
    </location>
</feature>
<dbReference type="SUPFAM" id="SSF50998">
    <property type="entry name" value="Quinoprotein alcohol dehydrogenase-like"/>
    <property type="match status" value="1"/>
</dbReference>
<proteinExistence type="predicted"/>
<evidence type="ECO:0000259" key="3">
    <source>
        <dbReference type="PROSITE" id="PS50927"/>
    </source>
</evidence>
<dbReference type="PANTHER" id="PTHR42754">
    <property type="entry name" value="ENDOGLUCANASE"/>
    <property type="match status" value="1"/>
</dbReference>
<keyword evidence="1 2" id="KW-0732">Signal</keyword>
<gene>
    <name evidence="4" type="ORF">AAEO56_12840</name>
</gene>
<feature type="domain" description="Bulb-type lectin" evidence="3">
    <location>
        <begin position="90"/>
        <end position="233"/>
    </location>
</feature>
<dbReference type="SUPFAM" id="SSF101898">
    <property type="entry name" value="NHL repeat"/>
    <property type="match status" value="1"/>
</dbReference>
<dbReference type="NCBIfam" id="TIGR04183">
    <property type="entry name" value="Por_Secre_tail"/>
    <property type="match status" value="1"/>
</dbReference>
<dbReference type="RefSeq" id="WP_341697471.1">
    <property type="nucleotide sequence ID" value="NZ_JBBYHR010000007.1"/>
</dbReference>
<organism evidence="4 5">
    <name type="scientific">Flavobacterium arundinis</name>
    <dbReference type="NCBI Taxonomy" id="3139143"/>
    <lineage>
        <taxon>Bacteria</taxon>
        <taxon>Pseudomonadati</taxon>
        <taxon>Bacteroidota</taxon>
        <taxon>Flavobacteriia</taxon>
        <taxon>Flavobacteriales</taxon>
        <taxon>Flavobacteriaceae</taxon>
        <taxon>Flavobacterium</taxon>
    </lineage>
</organism>
<keyword evidence="5" id="KW-1185">Reference proteome</keyword>
<evidence type="ECO:0000313" key="5">
    <source>
        <dbReference type="Proteomes" id="UP001464555"/>
    </source>
</evidence>